<evidence type="ECO:0000256" key="7">
    <source>
        <dbReference type="ARBA" id="ARBA00022958"/>
    </source>
</evidence>
<sequence length="214" mass="21831">MRITSVFFKQVVAGFMVLSAFTVLLGIGYPAAVWAVSRIGSDSAEGSPIRDASGCVVGSSLIGVDTMVADGRPDPYFHTRVTGSVADDDAFAAGDPSAALPLNQGPSSDTLASFIEQRRAAIAERENVDPAAVPVDAVTGSGSGIDPDISPAYAEIQVPRVAAATGNSLEEVRALVAANTDGRQFGFLVQATVNVTTLNVDLGLTAPDCSTTGG</sequence>
<evidence type="ECO:0000313" key="11">
    <source>
        <dbReference type="EMBL" id="MBM7415000.1"/>
    </source>
</evidence>
<evidence type="ECO:0000256" key="4">
    <source>
        <dbReference type="ARBA" id="ARBA00022692"/>
    </source>
</evidence>
<dbReference type="InterPro" id="IPR003820">
    <property type="entry name" value="KdpC"/>
</dbReference>
<evidence type="ECO:0000256" key="3">
    <source>
        <dbReference type="ARBA" id="ARBA00022538"/>
    </source>
</evidence>
<keyword evidence="8" id="KW-1133">Transmembrane helix</keyword>
<organism evidence="11 12">
    <name type="scientific">Rhodococcoides corynebacterioides</name>
    <dbReference type="NCBI Taxonomy" id="53972"/>
    <lineage>
        <taxon>Bacteria</taxon>
        <taxon>Bacillati</taxon>
        <taxon>Actinomycetota</taxon>
        <taxon>Actinomycetes</taxon>
        <taxon>Mycobacteriales</taxon>
        <taxon>Nocardiaceae</taxon>
        <taxon>Rhodococcoides</taxon>
    </lineage>
</organism>
<evidence type="ECO:0000256" key="10">
    <source>
        <dbReference type="ARBA" id="ARBA00023136"/>
    </source>
</evidence>
<evidence type="ECO:0000256" key="5">
    <source>
        <dbReference type="ARBA" id="ARBA00022741"/>
    </source>
</evidence>
<name>A0ABS2KSR9_9NOCA</name>
<dbReference type="Pfam" id="PF02669">
    <property type="entry name" value="KdpC"/>
    <property type="match status" value="1"/>
</dbReference>
<dbReference type="PANTHER" id="PTHR30042:SF2">
    <property type="entry name" value="POTASSIUM-TRANSPORTING ATPASE KDPC SUBUNIT"/>
    <property type="match status" value="1"/>
</dbReference>
<keyword evidence="3" id="KW-0633">Potassium transport</keyword>
<reference evidence="11 12" key="1">
    <citation type="submission" date="2021-01" db="EMBL/GenBank/DDBJ databases">
        <title>Genomics of switchgrass bacterial isolates.</title>
        <authorList>
            <person name="Shade A."/>
        </authorList>
    </citation>
    <scope>NUCLEOTIDE SEQUENCE [LARGE SCALE GENOMIC DNA]</scope>
    <source>
        <strain evidence="11 12">PvP111</strain>
    </source>
</reference>
<evidence type="ECO:0000256" key="8">
    <source>
        <dbReference type="ARBA" id="ARBA00022989"/>
    </source>
</evidence>
<keyword evidence="2" id="KW-1003">Cell membrane</keyword>
<gene>
    <name evidence="11" type="ORF">JOE42_001733</name>
</gene>
<dbReference type="RefSeq" id="WP_204867910.1">
    <property type="nucleotide sequence ID" value="NZ_JAFBBK010000001.1"/>
</dbReference>
<evidence type="ECO:0000256" key="6">
    <source>
        <dbReference type="ARBA" id="ARBA00022840"/>
    </source>
</evidence>
<dbReference type="PIRSF" id="PIRSF001296">
    <property type="entry name" value="K_ATPase_KdpC"/>
    <property type="match status" value="1"/>
</dbReference>
<keyword evidence="7" id="KW-0630">Potassium</keyword>
<evidence type="ECO:0000256" key="1">
    <source>
        <dbReference type="ARBA" id="ARBA00022448"/>
    </source>
</evidence>
<dbReference type="PANTHER" id="PTHR30042">
    <property type="entry name" value="POTASSIUM-TRANSPORTING ATPASE C CHAIN"/>
    <property type="match status" value="1"/>
</dbReference>
<dbReference type="EMBL" id="JAFBBK010000001">
    <property type="protein sequence ID" value="MBM7415000.1"/>
    <property type="molecule type" value="Genomic_DNA"/>
</dbReference>
<keyword evidence="5" id="KW-0547">Nucleotide-binding</keyword>
<evidence type="ECO:0000313" key="12">
    <source>
        <dbReference type="Proteomes" id="UP000703038"/>
    </source>
</evidence>
<evidence type="ECO:0000256" key="2">
    <source>
        <dbReference type="ARBA" id="ARBA00022475"/>
    </source>
</evidence>
<keyword evidence="10" id="KW-0472">Membrane</keyword>
<keyword evidence="1" id="KW-0813">Transport</keyword>
<keyword evidence="9" id="KW-0406">Ion transport</keyword>
<accession>A0ABS2KSR9</accession>
<keyword evidence="12" id="KW-1185">Reference proteome</keyword>
<dbReference type="Proteomes" id="UP000703038">
    <property type="component" value="Unassembled WGS sequence"/>
</dbReference>
<proteinExistence type="predicted"/>
<evidence type="ECO:0000256" key="9">
    <source>
        <dbReference type="ARBA" id="ARBA00023065"/>
    </source>
</evidence>
<comment type="caution">
    <text evidence="11">The sequence shown here is derived from an EMBL/GenBank/DDBJ whole genome shotgun (WGS) entry which is preliminary data.</text>
</comment>
<keyword evidence="6" id="KW-0067">ATP-binding</keyword>
<protein>
    <submittedName>
        <fullName evidence="11">K+-transporting ATPase ATPase C chain</fullName>
    </submittedName>
</protein>
<keyword evidence="4" id="KW-0812">Transmembrane</keyword>